<gene>
    <name evidence="4" type="ORF">A3A75_03180</name>
</gene>
<dbReference type="EMBL" id="MGHC01000026">
    <property type="protein sequence ID" value="OGM59191.1"/>
    <property type="molecule type" value="Genomic_DNA"/>
</dbReference>
<reference evidence="4 5" key="1">
    <citation type="journal article" date="2016" name="Nat. Commun.">
        <title>Thousands of microbial genomes shed light on interconnected biogeochemical processes in an aquifer system.</title>
        <authorList>
            <person name="Anantharaman K."/>
            <person name="Brown C.T."/>
            <person name="Hug L.A."/>
            <person name="Sharon I."/>
            <person name="Castelle C.J."/>
            <person name="Probst A.J."/>
            <person name="Thomas B.C."/>
            <person name="Singh A."/>
            <person name="Wilkins M.J."/>
            <person name="Karaoz U."/>
            <person name="Brodie E.L."/>
            <person name="Williams K.H."/>
            <person name="Hubbard S.S."/>
            <person name="Banfield J.F."/>
        </authorList>
    </citation>
    <scope>NUCLEOTIDE SEQUENCE [LARGE SCALE GENOMIC DNA]</scope>
</reference>
<dbReference type="GO" id="GO:0008146">
    <property type="term" value="F:sulfotransferase activity"/>
    <property type="evidence" value="ECO:0007669"/>
    <property type="project" value="InterPro"/>
</dbReference>
<protein>
    <recommendedName>
        <fullName evidence="3">Sulfotransferase domain-containing protein</fullName>
    </recommendedName>
</protein>
<dbReference type="InterPro" id="IPR037359">
    <property type="entry name" value="NST/OST"/>
</dbReference>
<accession>A0A1F8B5A8</accession>
<dbReference type="SUPFAM" id="SSF52540">
    <property type="entry name" value="P-loop containing nucleoside triphosphate hydrolases"/>
    <property type="match status" value="1"/>
</dbReference>
<name>A0A1F8B5A8_9BACT</name>
<organism evidence="4 5">
    <name type="scientific">Candidatus Woesebacteria bacterium RIFCSPLOWO2_01_FULL_39_10</name>
    <dbReference type="NCBI Taxonomy" id="1802516"/>
    <lineage>
        <taxon>Bacteria</taxon>
        <taxon>Candidatus Woeseibacteriota</taxon>
    </lineage>
</organism>
<dbReference type="Pfam" id="PF00685">
    <property type="entry name" value="Sulfotransfer_1"/>
    <property type="match status" value="1"/>
</dbReference>
<dbReference type="InterPro" id="IPR027417">
    <property type="entry name" value="P-loop_NTPase"/>
</dbReference>
<dbReference type="PANTHER" id="PTHR10605:SF56">
    <property type="entry name" value="BIFUNCTIONAL HEPARAN SULFATE N-DEACETYLASE_N-SULFOTRANSFERASE"/>
    <property type="match status" value="1"/>
</dbReference>
<feature type="domain" description="Sulfotransferase" evidence="3">
    <location>
        <begin position="13"/>
        <end position="192"/>
    </location>
</feature>
<evidence type="ECO:0000259" key="3">
    <source>
        <dbReference type="Pfam" id="PF00685"/>
    </source>
</evidence>
<dbReference type="AlphaFoldDB" id="A0A1F8B5A8"/>
<dbReference type="InterPro" id="IPR000863">
    <property type="entry name" value="Sulfotransferase_dom"/>
</dbReference>
<evidence type="ECO:0000256" key="1">
    <source>
        <dbReference type="ARBA" id="ARBA00022679"/>
    </source>
</evidence>
<keyword evidence="1" id="KW-0808">Transferase</keyword>
<dbReference type="PANTHER" id="PTHR10605">
    <property type="entry name" value="HEPARAN SULFATE SULFOTRANSFERASE"/>
    <property type="match status" value="1"/>
</dbReference>
<dbReference type="Gene3D" id="3.40.50.300">
    <property type="entry name" value="P-loop containing nucleotide triphosphate hydrolases"/>
    <property type="match status" value="1"/>
</dbReference>
<dbReference type="Proteomes" id="UP000179018">
    <property type="component" value="Unassembled WGS sequence"/>
</dbReference>
<evidence type="ECO:0000313" key="5">
    <source>
        <dbReference type="Proteomes" id="UP000179018"/>
    </source>
</evidence>
<dbReference type="STRING" id="1802516.A3A75_03180"/>
<sequence>MKRKNFNLDFVGIGAEKAGTTWLAECLNDHPEIYVPNQKEIFFFNEYDPHYLKVKNYRYSKGLSWYKHQFDGSGNVLKGEFSPTYLYDEKAAKRIAKDFPDTKIIVIFREPVSRAFSQFIHDKRIGLIKDVSFEEAISQQDNYIKKGYYFTHLKRYYKLFKPENILTLIYEDIKKNPLAIVRKTYKFLGVKKINFRPKHLYMRSNTAGEARLPLFNYFMMQTDYFLRKKRLDFLLKAFDTLGVRRFAMYIRDLNTLKLKKYPEVGGDVKQQLRKKYVSDIHKLEKLLKRNLSFWYK</sequence>
<comment type="caution">
    <text evidence="4">The sequence shown here is derived from an EMBL/GenBank/DDBJ whole genome shotgun (WGS) entry which is preliminary data.</text>
</comment>
<keyword evidence="2" id="KW-0325">Glycoprotein</keyword>
<evidence type="ECO:0000256" key="2">
    <source>
        <dbReference type="ARBA" id="ARBA00023180"/>
    </source>
</evidence>
<proteinExistence type="predicted"/>
<evidence type="ECO:0000313" key="4">
    <source>
        <dbReference type="EMBL" id="OGM59191.1"/>
    </source>
</evidence>